<organism evidence="3 4">
    <name type="scientific">Daldinia eschscholtzii</name>
    <dbReference type="NCBI Taxonomy" id="292717"/>
    <lineage>
        <taxon>Eukaryota</taxon>
        <taxon>Fungi</taxon>
        <taxon>Dikarya</taxon>
        <taxon>Ascomycota</taxon>
        <taxon>Pezizomycotina</taxon>
        <taxon>Sordariomycetes</taxon>
        <taxon>Xylariomycetidae</taxon>
        <taxon>Xylariales</taxon>
        <taxon>Hypoxylaceae</taxon>
        <taxon>Daldinia</taxon>
    </lineage>
</organism>
<evidence type="ECO:0000256" key="1">
    <source>
        <dbReference type="SAM" id="MobiDB-lite"/>
    </source>
</evidence>
<feature type="region of interest" description="Disordered" evidence="1">
    <location>
        <begin position="161"/>
        <end position="181"/>
    </location>
</feature>
<comment type="caution">
    <text evidence="3">The sequence shown here is derived from an EMBL/GenBank/DDBJ whole genome shotgun (WGS) entry which is preliminary data.</text>
</comment>
<proteinExistence type="predicted"/>
<evidence type="ECO:0000259" key="2">
    <source>
        <dbReference type="Pfam" id="PF21962"/>
    </source>
</evidence>
<dbReference type="Pfam" id="PF21962">
    <property type="entry name" value="DUF6924"/>
    <property type="match status" value="1"/>
</dbReference>
<feature type="region of interest" description="Disordered" evidence="1">
    <location>
        <begin position="1"/>
        <end position="21"/>
    </location>
</feature>
<dbReference type="InterPro" id="IPR053832">
    <property type="entry name" value="DUF6924"/>
</dbReference>
<accession>A0AAX6MZI7</accession>
<sequence length="325" mass="36146">MAPNLDLSLPKTAPNNSQHRATASGSYAQAVYSLIPLELSTLNDLASRLNAAQDIEPGTCKLAPRYDFANRPLRDVYDYHLQLRDRDPSIHPLFFIVAVDADYEKNGVLVVHLNTGQDEEDDRVDKARCSVEWAASWGLNLDIGNMAWEDLKEEEADEWGDTAMPWTPESNQPTRPDTAPPRSQYACFSLVEKAIELPEKLDPNFYSTPAEHRRVILGGNYASAGGLPEIARLFPWFCKSHPETHRQMAIVADNPDFEAQDAVKLLRFDWDGDVDAHDDVGITRLGLACEVVKTVPAGRAVAELDQYCRDFGLPQAWPASGGEQV</sequence>
<dbReference type="Proteomes" id="UP001369815">
    <property type="component" value="Unassembled WGS sequence"/>
</dbReference>
<evidence type="ECO:0000313" key="4">
    <source>
        <dbReference type="Proteomes" id="UP001369815"/>
    </source>
</evidence>
<dbReference type="AlphaFoldDB" id="A0AAX6MZI7"/>
<name>A0AAX6MZI7_9PEZI</name>
<reference evidence="3 4" key="1">
    <citation type="journal article" date="2024" name="Front Chem Biol">
        <title>Unveiling the potential of Daldinia eschscholtzii MFLUCC 19-0629 through bioactivity and bioinformatics studies for enhanced sustainable agriculture production.</title>
        <authorList>
            <person name="Brooks S."/>
            <person name="Weaver J.A."/>
            <person name="Klomchit A."/>
            <person name="Alharthi S.A."/>
            <person name="Onlamun T."/>
            <person name="Nurani R."/>
            <person name="Vong T.K."/>
            <person name="Alberti F."/>
            <person name="Greco C."/>
        </authorList>
    </citation>
    <scope>NUCLEOTIDE SEQUENCE [LARGE SCALE GENOMIC DNA]</scope>
    <source>
        <strain evidence="3">MFLUCC 19-0629</strain>
    </source>
</reference>
<protein>
    <recommendedName>
        <fullName evidence="2">DUF6924 domain-containing protein</fullName>
    </recommendedName>
</protein>
<keyword evidence="4" id="KW-1185">Reference proteome</keyword>
<evidence type="ECO:0000313" key="3">
    <source>
        <dbReference type="EMBL" id="KAK6958025.1"/>
    </source>
</evidence>
<dbReference type="EMBL" id="JBANMG010000001">
    <property type="protein sequence ID" value="KAK6958025.1"/>
    <property type="molecule type" value="Genomic_DNA"/>
</dbReference>
<gene>
    <name evidence="3" type="ORF">Daesc_000818</name>
</gene>
<feature type="domain" description="DUF6924" evidence="2">
    <location>
        <begin position="91"/>
        <end position="158"/>
    </location>
</feature>